<dbReference type="Gene3D" id="3.90.1150.10">
    <property type="entry name" value="Aspartate Aminotransferase, domain 1"/>
    <property type="match status" value="1"/>
</dbReference>
<evidence type="ECO:0000259" key="3">
    <source>
        <dbReference type="Pfam" id="PF00155"/>
    </source>
</evidence>
<dbReference type="GO" id="GO:0016740">
    <property type="term" value="F:transferase activity"/>
    <property type="evidence" value="ECO:0007669"/>
    <property type="project" value="UniProtKB-KW"/>
</dbReference>
<comment type="cofactor">
    <cofactor evidence="1">
        <name>pyridoxal 5'-phosphate</name>
        <dbReference type="ChEBI" id="CHEBI:597326"/>
    </cofactor>
</comment>
<feature type="domain" description="Aminotransferase class I/classII large" evidence="3">
    <location>
        <begin position="53"/>
        <end position="401"/>
    </location>
</feature>
<name>A0A0X1KQB3_9THEM</name>
<organism evidence="4 5">
    <name type="scientific">Pseudothermotoga hypogea DSM 11164 = NBRC 106472</name>
    <dbReference type="NCBI Taxonomy" id="1123384"/>
    <lineage>
        <taxon>Bacteria</taxon>
        <taxon>Thermotogati</taxon>
        <taxon>Thermotogota</taxon>
        <taxon>Thermotogae</taxon>
        <taxon>Thermotogales</taxon>
        <taxon>Thermotogaceae</taxon>
        <taxon>Pseudothermotoga</taxon>
    </lineage>
</organism>
<evidence type="ECO:0000313" key="5">
    <source>
        <dbReference type="Proteomes" id="UP000077469"/>
    </source>
</evidence>
<dbReference type="PATRIC" id="fig|1123384.7.peg.695"/>
<sequence>MAIDRLENALFQELEQLKREGRAKGKEFIIVDVKKPSDGKGPRYLLKGFGNKEFIRMNSNSYLGMSLREDIIKVEEETARKFGVGPGAVRFISGTFQPHRELEKALARFHAREEAMIYSAAYVTVIGVIASLVTPETIVISDELNHNCIINAVRLARPKERFIYRHLDMKDLEEKIVQSVGKAERLIIVTDGVFSMRGDYAPLNVIQSLAEKYDRHFPQNIVTIVDDSHGVGAFGQTGRGTEEVTNAKADLLIGTLGKAFGVNGGYVVSSEILITYLREKAITYIYSNPITPAEAACALKVLQILDSQEGREKLSYLRGLARRFREGLVRLGYETIESEHPIVPLLVRDTKRTADLVNYLIEHGVLATGLNYPVVPKGDETIRFQVNADHTPADIDYVLNVLEKYKRERWNG</sequence>
<dbReference type="InterPro" id="IPR015422">
    <property type="entry name" value="PyrdxlP-dep_Trfase_small"/>
</dbReference>
<dbReference type="InterPro" id="IPR015421">
    <property type="entry name" value="PyrdxlP-dep_Trfase_major"/>
</dbReference>
<dbReference type="Proteomes" id="UP000077469">
    <property type="component" value="Chromosome"/>
</dbReference>
<evidence type="ECO:0000256" key="1">
    <source>
        <dbReference type="ARBA" id="ARBA00001933"/>
    </source>
</evidence>
<dbReference type="OrthoDB" id="9807157at2"/>
<dbReference type="InterPro" id="IPR004839">
    <property type="entry name" value="Aminotransferase_I/II_large"/>
</dbReference>
<keyword evidence="2" id="KW-0808">Transferase</keyword>
<evidence type="ECO:0000256" key="2">
    <source>
        <dbReference type="ARBA" id="ARBA00022679"/>
    </source>
</evidence>
<dbReference type="SUPFAM" id="SSF53383">
    <property type="entry name" value="PLP-dependent transferases"/>
    <property type="match status" value="1"/>
</dbReference>
<dbReference type="PaxDb" id="1123384-AJ81_03565"/>
<dbReference type="PANTHER" id="PTHR13693">
    <property type="entry name" value="CLASS II AMINOTRANSFERASE/8-AMINO-7-OXONONANOATE SYNTHASE"/>
    <property type="match status" value="1"/>
</dbReference>
<dbReference type="GO" id="GO:0030170">
    <property type="term" value="F:pyridoxal phosphate binding"/>
    <property type="evidence" value="ECO:0007669"/>
    <property type="project" value="InterPro"/>
</dbReference>
<evidence type="ECO:0000313" key="4">
    <source>
        <dbReference type="EMBL" id="AJC73443.1"/>
    </source>
</evidence>
<dbReference type="EMBL" id="CP007141">
    <property type="protein sequence ID" value="AJC73443.1"/>
    <property type="molecule type" value="Genomic_DNA"/>
</dbReference>
<dbReference type="Gene3D" id="3.40.640.10">
    <property type="entry name" value="Type I PLP-dependent aspartate aminotransferase-like (Major domain)"/>
    <property type="match status" value="1"/>
</dbReference>
<dbReference type="STRING" id="1123384.AJ81_03565"/>
<dbReference type="RefSeq" id="WP_031502216.1">
    <property type="nucleotide sequence ID" value="NC_022795.1"/>
</dbReference>
<protein>
    <submittedName>
        <fullName evidence="4">7-keto-8-aminopelargonate synthetase</fullName>
    </submittedName>
</protein>
<accession>A0A0X1KQB3</accession>
<dbReference type="InterPro" id="IPR015424">
    <property type="entry name" value="PyrdxlP-dep_Trfase"/>
</dbReference>
<reference evidence="4 5" key="1">
    <citation type="submission" date="2014-01" db="EMBL/GenBank/DDBJ databases">
        <title>Genome sequencing of Thermotog hypogea.</title>
        <authorList>
            <person name="Zhang X."/>
            <person name="Alvare G."/>
            <person name="Fristensky B."/>
            <person name="Chen L."/>
            <person name="Suen T."/>
            <person name="Chen Q."/>
            <person name="Ma K."/>
        </authorList>
    </citation>
    <scope>NUCLEOTIDE SEQUENCE [LARGE SCALE GENOMIC DNA]</scope>
    <source>
        <strain evidence="4 5">DSM 11164</strain>
    </source>
</reference>
<keyword evidence="5" id="KW-1185">Reference proteome</keyword>
<proteinExistence type="predicted"/>
<dbReference type="InterPro" id="IPR050087">
    <property type="entry name" value="AON_synthase_class-II"/>
</dbReference>
<dbReference type="KEGG" id="phy:AJ81_03565"/>
<dbReference type="AlphaFoldDB" id="A0A0X1KQB3"/>
<gene>
    <name evidence="4" type="ORF">AJ81_03565</name>
</gene>
<dbReference type="Pfam" id="PF00155">
    <property type="entry name" value="Aminotran_1_2"/>
    <property type="match status" value="1"/>
</dbReference>